<reference evidence="2 3" key="1">
    <citation type="journal article" date="2018" name="Front. Plant Sci.">
        <title>Red Clover (Trifolium pratense) and Zigzag Clover (T. medium) - A Picture of Genomic Similarities and Differences.</title>
        <authorList>
            <person name="Dluhosova J."/>
            <person name="Istvanek J."/>
            <person name="Nedelnik J."/>
            <person name="Repkova J."/>
        </authorList>
    </citation>
    <scope>NUCLEOTIDE SEQUENCE [LARGE SCALE GENOMIC DNA]</scope>
    <source>
        <strain evidence="3">cv. 10/8</strain>
        <tissue evidence="2">Leaf</tissue>
    </source>
</reference>
<feature type="region of interest" description="Disordered" evidence="1">
    <location>
        <begin position="1"/>
        <end position="55"/>
    </location>
</feature>
<dbReference type="Proteomes" id="UP000265520">
    <property type="component" value="Unassembled WGS sequence"/>
</dbReference>
<organism evidence="2 3">
    <name type="scientific">Trifolium medium</name>
    <dbReference type="NCBI Taxonomy" id="97028"/>
    <lineage>
        <taxon>Eukaryota</taxon>
        <taxon>Viridiplantae</taxon>
        <taxon>Streptophyta</taxon>
        <taxon>Embryophyta</taxon>
        <taxon>Tracheophyta</taxon>
        <taxon>Spermatophyta</taxon>
        <taxon>Magnoliopsida</taxon>
        <taxon>eudicotyledons</taxon>
        <taxon>Gunneridae</taxon>
        <taxon>Pentapetalae</taxon>
        <taxon>rosids</taxon>
        <taxon>fabids</taxon>
        <taxon>Fabales</taxon>
        <taxon>Fabaceae</taxon>
        <taxon>Papilionoideae</taxon>
        <taxon>50 kb inversion clade</taxon>
        <taxon>NPAAA clade</taxon>
        <taxon>Hologalegina</taxon>
        <taxon>IRL clade</taxon>
        <taxon>Trifolieae</taxon>
        <taxon>Trifolium</taxon>
    </lineage>
</organism>
<feature type="region of interest" description="Disordered" evidence="1">
    <location>
        <begin position="78"/>
        <end position="97"/>
    </location>
</feature>
<feature type="compositionally biased region" description="Polar residues" evidence="1">
    <location>
        <begin position="15"/>
        <end position="26"/>
    </location>
</feature>
<evidence type="ECO:0000256" key="1">
    <source>
        <dbReference type="SAM" id="MobiDB-lite"/>
    </source>
</evidence>
<protein>
    <submittedName>
        <fullName evidence="2">Uncharacterized protein</fullName>
    </submittedName>
</protein>
<evidence type="ECO:0000313" key="2">
    <source>
        <dbReference type="EMBL" id="MCI30467.1"/>
    </source>
</evidence>
<accession>A0A392R2I8</accession>
<proteinExistence type="predicted"/>
<evidence type="ECO:0000313" key="3">
    <source>
        <dbReference type="Proteomes" id="UP000265520"/>
    </source>
</evidence>
<name>A0A392R2I8_9FABA</name>
<keyword evidence="3" id="KW-1185">Reference proteome</keyword>
<comment type="caution">
    <text evidence="2">The sequence shown here is derived from an EMBL/GenBank/DDBJ whole genome shotgun (WGS) entry which is preliminary data.</text>
</comment>
<dbReference type="EMBL" id="LXQA010179836">
    <property type="protein sequence ID" value="MCI30467.1"/>
    <property type="molecule type" value="Genomic_DNA"/>
</dbReference>
<dbReference type="AlphaFoldDB" id="A0A392R2I8"/>
<sequence length="97" mass="10700">MNPTTGRNQGERQQHVTNQQENNQDTGIVAEKGRKGYTGGSYMHSPEAIGPNEEDGTQNACLFRLASSHEGYILELSGTWQPQDSESPYEAHCHKPA</sequence>